<feature type="domain" description="CRM" evidence="13">
    <location>
        <begin position="426"/>
        <end position="523"/>
    </location>
</feature>
<reference evidence="15" key="1">
    <citation type="journal article" date="2013" name="Science">
        <title>The Amborella genome and the evolution of flowering plants.</title>
        <authorList>
            <consortium name="Amborella Genome Project"/>
        </authorList>
    </citation>
    <scope>NUCLEOTIDE SEQUENCE [LARGE SCALE GENOMIC DNA]</scope>
</reference>
<dbReference type="Proteomes" id="UP000017836">
    <property type="component" value="Unassembled WGS sequence"/>
</dbReference>
<dbReference type="FunFam" id="3.30.110.60:FF:000003">
    <property type="entry name" value="CRM-domain containing factor CFM3B, chloroplastic"/>
    <property type="match status" value="1"/>
</dbReference>
<dbReference type="FunFam" id="3.30.110.60:FF:000002">
    <property type="entry name" value="CRS2-associated factor 1, chloroplastic"/>
    <property type="match status" value="2"/>
</dbReference>
<protein>
    <recommendedName>
        <fullName evidence="13">CRM domain-containing protein</fullName>
    </recommendedName>
</protein>
<feature type="coiled-coil region" evidence="11">
    <location>
        <begin position="604"/>
        <end position="631"/>
    </location>
</feature>
<evidence type="ECO:0000256" key="10">
    <source>
        <dbReference type="PROSITE-ProRule" id="PRU00626"/>
    </source>
</evidence>
<keyword evidence="2" id="KW-0150">Chloroplast</keyword>
<feature type="region of interest" description="Disordered" evidence="12">
    <location>
        <begin position="856"/>
        <end position="882"/>
    </location>
</feature>
<evidence type="ECO:0000256" key="1">
    <source>
        <dbReference type="ARBA" id="ARBA00004229"/>
    </source>
</evidence>
<keyword evidence="9" id="KW-0687">Ribonucleoprotein</keyword>
<evidence type="ECO:0000259" key="13">
    <source>
        <dbReference type="PROSITE" id="PS51295"/>
    </source>
</evidence>
<dbReference type="Gramene" id="ERN01418">
    <property type="protein sequence ID" value="ERN01418"/>
    <property type="gene ID" value="AMTR_s00002p00265220"/>
</dbReference>
<dbReference type="AlphaFoldDB" id="W1P0F5"/>
<keyword evidence="15" id="KW-1185">Reference proteome</keyword>
<keyword evidence="5" id="KW-0677">Repeat</keyword>
<dbReference type="eggNOG" id="KOG1990">
    <property type="taxonomic scope" value="Eukaryota"/>
</dbReference>
<feature type="coiled-coil region" evidence="11">
    <location>
        <begin position="762"/>
        <end position="789"/>
    </location>
</feature>
<evidence type="ECO:0000256" key="3">
    <source>
        <dbReference type="ARBA" id="ARBA00022640"/>
    </source>
</evidence>
<gene>
    <name evidence="14" type="ORF">AMTR_s00002p00265220</name>
</gene>
<dbReference type="GO" id="GO:1990904">
    <property type="term" value="C:ribonucleoprotein complex"/>
    <property type="evidence" value="ECO:0007669"/>
    <property type="project" value="UniProtKB-KW"/>
</dbReference>
<keyword evidence="4" id="KW-0507">mRNA processing</keyword>
<dbReference type="EMBL" id="KI394767">
    <property type="protein sequence ID" value="ERN01418.1"/>
    <property type="molecule type" value="Genomic_DNA"/>
</dbReference>
<keyword evidence="8" id="KW-0508">mRNA splicing</keyword>
<dbReference type="HOGENOM" id="CLU_006310_3_1_1"/>
<evidence type="ECO:0000313" key="15">
    <source>
        <dbReference type="Proteomes" id="UP000017836"/>
    </source>
</evidence>
<sequence>MAFTPSRPLYPTALLDSLHSTWSRFNGSRLQITRLQRTHVSSYLNTITNSKDLESPEKISPNPHCNGVIAEKTTQVQGHWIHKWTGSQCRNLPKRPKAVLDYRDNGVSSDEQEDINSKDDELGFEEEAEKSTMDQIVDKLKRFGFMDERKTGLDMERRPERGSVEDVFYAEPGVLPNSRGGLSLDSPNGVLERENGEVRFPWQREVSVRKTRSRTSLAELTLPASEIRRLTNLALRMKGRTKIKGAGVTQAIVDSIHKKWKSEEIVRIKCEGAPTLNMKRSHEILERKTGGLVIWRSGSSIVLYRGINYDVSDEKPAKKQTQVNRNFNRNGSAIDEVNGSFSESVSSRDLQRFPEEKGVNIENKTETEPPNKVNYEKEVDQLLEGLGPRYNDWAGCDPLPVDADLLPGVVPGYKPPFRLLPYGMRFSLGRTEMTTLRRLARVLPPHFALGRSRQHQGLAVAMVKVWEKSSIVKIALKRGVQNTCGERMAEQIKSLTGGTLLSRNKDFMVFYRGKDFLSPEVTEALLERERLAKALQDEEENARLYATASIISDVSTTTAKEEPRFSGTLSETLEASARWGKNLDSEEKEKMIKAAEATRHAGLVRKLERKLDLAQQKAMRAEKALAKVEEFLKPTDQSRDQESITDEERFMFRKLGLRMKAYLLLGKRGVFDGTVENMHLHWKYRELIKIILKAKNFGHVKNIALSLEAESGGILVSVDKISKGYAIIVYRGKGYKRPRLLRPQNLLTKRKALARSIELQRREALNNHISNLQKRVQTLKSELAQMESIKEKGDEDLYAKLDSVYCSEDDETEDEDDEAYLETYYSCNEDERNLSELEIESDDFSLEEGEYVDNGSIHSFLRPDDLPESMQGERERTRHYFS</sequence>
<dbReference type="PANTHER" id="PTHR31846:SF19">
    <property type="entry name" value="CRM-DOMAIN CONTAINING FACTOR CFM3A, CHLOROPLASTIC_MITOCHONDRIAL"/>
    <property type="match status" value="1"/>
</dbReference>
<evidence type="ECO:0000313" key="14">
    <source>
        <dbReference type="EMBL" id="ERN01418.1"/>
    </source>
</evidence>
<dbReference type="OrthoDB" id="551352at2759"/>
<evidence type="ECO:0000256" key="6">
    <source>
        <dbReference type="ARBA" id="ARBA00022884"/>
    </source>
</evidence>
<feature type="region of interest" description="Disordered" evidence="12">
    <location>
        <begin position="103"/>
        <end position="130"/>
    </location>
</feature>
<keyword evidence="7" id="KW-0809">Transit peptide</keyword>
<dbReference type="Gene3D" id="3.30.110.60">
    <property type="entry name" value="YhbY-like"/>
    <property type="match status" value="3"/>
</dbReference>
<keyword evidence="11" id="KW-0175">Coiled coil</keyword>
<dbReference type="STRING" id="13333.W1P0F5"/>
<comment type="subcellular location">
    <subcellularLocation>
        <location evidence="1">Plastid</location>
        <location evidence="1">Chloroplast</location>
    </subcellularLocation>
</comment>
<evidence type="ECO:0000256" key="8">
    <source>
        <dbReference type="ARBA" id="ARBA00023187"/>
    </source>
</evidence>
<evidence type="ECO:0000256" key="5">
    <source>
        <dbReference type="ARBA" id="ARBA00022737"/>
    </source>
</evidence>
<dbReference type="GO" id="GO:0003729">
    <property type="term" value="F:mRNA binding"/>
    <property type="evidence" value="ECO:0007669"/>
    <property type="project" value="InterPro"/>
</dbReference>
<name>W1P0F5_AMBTC</name>
<dbReference type="SUPFAM" id="SSF75471">
    <property type="entry name" value="YhbY-like"/>
    <property type="match status" value="3"/>
</dbReference>
<organism evidence="14 15">
    <name type="scientific">Amborella trichopoda</name>
    <dbReference type="NCBI Taxonomy" id="13333"/>
    <lineage>
        <taxon>Eukaryota</taxon>
        <taxon>Viridiplantae</taxon>
        <taxon>Streptophyta</taxon>
        <taxon>Embryophyta</taxon>
        <taxon>Tracheophyta</taxon>
        <taxon>Spermatophyta</taxon>
        <taxon>Magnoliopsida</taxon>
        <taxon>Amborellales</taxon>
        <taxon>Amborellaceae</taxon>
        <taxon>Amborella</taxon>
    </lineage>
</organism>
<evidence type="ECO:0000256" key="9">
    <source>
        <dbReference type="ARBA" id="ARBA00023274"/>
    </source>
</evidence>
<dbReference type="SMART" id="SM01103">
    <property type="entry name" value="CRS1_YhbY"/>
    <property type="match status" value="3"/>
</dbReference>
<accession>W1P0F5</accession>
<dbReference type="PROSITE" id="PS51295">
    <property type="entry name" value="CRM"/>
    <property type="match status" value="3"/>
</dbReference>
<dbReference type="InterPro" id="IPR045278">
    <property type="entry name" value="CRS1/CFM2/CFM3"/>
</dbReference>
<dbReference type="GO" id="GO:0009507">
    <property type="term" value="C:chloroplast"/>
    <property type="evidence" value="ECO:0007669"/>
    <property type="project" value="UniProtKB-SubCell"/>
</dbReference>
<dbReference type="PANTHER" id="PTHR31846">
    <property type="entry name" value="CRS1 / YHBY (CRM) DOMAIN-CONTAINING PROTEIN"/>
    <property type="match status" value="1"/>
</dbReference>
<feature type="domain" description="CRM" evidence="13">
    <location>
        <begin position="220"/>
        <end position="316"/>
    </location>
</feature>
<evidence type="ECO:0000256" key="7">
    <source>
        <dbReference type="ARBA" id="ARBA00022946"/>
    </source>
</evidence>
<keyword evidence="3" id="KW-0934">Plastid</keyword>
<evidence type="ECO:0000256" key="4">
    <source>
        <dbReference type="ARBA" id="ARBA00022664"/>
    </source>
</evidence>
<dbReference type="InterPro" id="IPR001890">
    <property type="entry name" value="RNA-binding_CRM"/>
</dbReference>
<dbReference type="GO" id="GO:0000373">
    <property type="term" value="P:Group II intron splicing"/>
    <property type="evidence" value="ECO:0007669"/>
    <property type="project" value="UniProtKB-ARBA"/>
</dbReference>
<keyword evidence="6 10" id="KW-0694">RNA-binding</keyword>
<dbReference type="OMA" id="KVRFPWE"/>
<dbReference type="InterPro" id="IPR035920">
    <property type="entry name" value="YhbY-like_sf"/>
</dbReference>
<proteinExistence type="predicted"/>
<dbReference type="KEGG" id="atr:18429500"/>
<evidence type="ECO:0000256" key="12">
    <source>
        <dbReference type="SAM" id="MobiDB-lite"/>
    </source>
</evidence>
<evidence type="ECO:0000256" key="2">
    <source>
        <dbReference type="ARBA" id="ARBA00022528"/>
    </source>
</evidence>
<feature type="domain" description="CRM" evidence="13">
    <location>
        <begin position="642"/>
        <end position="742"/>
    </location>
</feature>
<feature type="compositionally biased region" description="Basic and acidic residues" evidence="12">
    <location>
        <begin position="861"/>
        <end position="882"/>
    </location>
</feature>
<dbReference type="GO" id="GO:0006397">
    <property type="term" value="P:mRNA processing"/>
    <property type="evidence" value="ECO:0007669"/>
    <property type="project" value="UniProtKB-KW"/>
</dbReference>
<evidence type="ECO:0000256" key="11">
    <source>
        <dbReference type="SAM" id="Coils"/>
    </source>
</evidence>
<dbReference type="Pfam" id="PF01985">
    <property type="entry name" value="CRS1_YhbY"/>
    <property type="match status" value="3"/>
</dbReference>